<sequence>MEFVEAGIAALNDIKNEFTKDLMFENAQSIYEGVCEMYAKLGFHQSMMKRLRSHWTESVHQAPLRFVTKKAGALLSCGIVEEFVNQMDKTLDQIFDVAKSRLRYKIFGPPMPKSFALFSETARMLAGQLELLGNTIATNIGLFTNIDMSQIVEYGARRRRIVALDPGTRIQWKELVAGNNDYGQNLSNIYRYNNLLPPVYLVNTTVVLKDIVKMFRNGGKFYSLNGLKRWKGRECMIYSEF</sequence>
<accession>A0A914YEW9</accession>
<dbReference type="WBParaSite" id="PSU_v2.g18818.t1">
    <property type="protein sequence ID" value="PSU_v2.g18818.t1"/>
    <property type="gene ID" value="PSU_v2.g18818"/>
</dbReference>
<dbReference type="AlphaFoldDB" id="A0A914YEW9"/>
<proteinExistence type="predicted"/>
<dbReference type="Proteomes" id="UP000887577">
    <property type="component" value="Unplaced"/>
</dbReference>
<reference evidence="2" key="1">
    <citation type="submission" date="2022-11" db="UniProtKB">
        <authorList>
            <consortium name="WormBaseParasite"/>
        </authorList>
    </citation>
    <scope>IDENTIFICATION</scope>
</reference>
<keyword evidence="1" id="KW-1185">Reference proteome</keyword>
<evidence type="ECO:0000313" key="1">
    <source>
        <dbReference type="Proteomes" id="UP000887577"/>
    </source>
</evidence>
<organism evidence="1 2">
    <name type="scientific">Panagrolaimus superbus</name>
    <dbReference type="NCBI Taxonomy" id="310955"/>
    <lineage>
        <taxon>Eukaryota</taxon>
        <taxon>Metazoa</taxon>
        <taxon>Ecdysozoa</taxon>
        <taxon>Nematoda</taxon>
        <taxon>Chromadorea</taxon>
        <taxon>Rhabditida</taxon>
        <taxon>Tylenchina</taxon>
        <taxon>Panagrolaimomorpha</taxon>
        <taxon>Panagrolaimoidea</taxon>
        <taxon>Panagrolaimidae</taxon>
        <taxon>Panagrolaimus</taxon>
    </lineage>
</organism>
<name>A0A914YEW9_9BILA</name>
<evidence type="ECO:0000313" key="2">
    <source>
        <dbReference type="WBParaSite" id="PSU_v2.g18818.t1"/>
    </source>
</evidence>
<protein>
    <submittedName>
        <fullName evidence="2">Uncharacterized protein</fullName>
    </submittedName>
</protein>